<comment type="caution">
    <text evidence="2">The sequence shown here is derived from an EMBL/GenBank/DDBJ whole genome shotgun (WGS) entry which is preliminary data.</text>
</comment>
<name>A0A7V5PNS5_CALAY</name>
<dbReference type="GO" id="GO:0005829">
    <property type="term" value="C:cytosol"/>
    <property type="evidence" value="ECO:0007669"/>
    <property type="project" value="TreeGrafter"/>
</dbReference>
<reference evidence="2" key="1">
    <citation type="journal article" date="2020" name="mSystems">
        <title>Genome- and Community-Level Interaction Insights into Carbon Utilization and Element Cycling Functions of Hydrothermarchaeota in Hydrothermal Sediment.</title>
        <authorList>
            <person name="Zhou Z."/>
            <person name="Liu Y."/>
            <person name="Xu W."/>
            <person name="Pan J."/>
            <person name="Luo Z.H."/>
            <person name="Li M."/>
        </authorList>
    </citation>
    <scope>NUCLEOTIDE SEQUENCE [LARGE SCALE GENOMIC DNA]</scope>
    <source>
        <strain evidence="2">HyVt-527</strain>
    </source>
</reference>
<dbReference type="SUPFAM" id="SSF52317">
    <property type="entry name" value="Class I glutamine amidotransferase-like"/>
    <property type="match status" value="1"/>
</dbReference>
<protein>
    <submittedName>
        <fullName evidence="2">Glutamine amidotransferase</fullName>
    </submittedName>
</protein>
<dbReference type="PANTHER" id="PTHR42695:SF5">
    <property type="entry name" value="GLUTAMINE AMIDOTRANSFERASE YLR126C-RELATED"/>
    <property type="match status" value="1"/>
</dbReference>
<accession>A0A7V5PNS5</accession>
<gene>
    <name evidence="2" type="ORF">ENJ89_04865</name>
</gene>
<sequence>MRGLLIVKTGHTLPRLRTVKGDFEDWILRGMAWPPEQCLVLDVKEAKSLPKANDYAGVVITGSHDMVTERSDWMLRAAEWLREAVQDSVPILGICFGHQLLAAALGGEVGDNPKGAEFGLADIRKTEQAEDDPLLKDVPAHFRALVSHFQTVIKLPPDAVPLAYSEKDAHQCFRYG</sequence>
<dbReference type="EMBL" id="DROD01000329">
    <property type="protein sequence ID" value="HHJ52504.1"/>
    <property type="molecule type" value="Genomic_DNA"/>
</dbReference>
<dbReference type="Pfam" id="PF00117">
    <property type="entry name" value="GATase"/>
    <property type="match status" value="1"/>
</dbReference>
<feature type="domain" description="Glutamine amidotransferase" evidence="1">
    <location>
        <begin position="48"/>
        <end position="169"/>
    </location>
</feature>
<dbReference type="InterPro" id="IPR029062">
    <property type="entry name" value="Class_I_gatase-like"/>
</dbReference>
<dbReference type="NCBIfam" id="NF006562">
    <property type="entry name" value="PRK09065.1"/>
    <property type="match status" value="1"/>
</dbReference>
<feature type="non-terminal residue" evidence="2">
    <location>
        <position position="176"/>
    </location>
</feature>
<dbReference type="AlphaFoldDB" id="A0A7V5PNS5"/>
<dbReference type="InterPro" id="IPR017926">
    <property type="entry name" value="GATASE"/>
</dbReference>
<evidence type="ECO:0000313" key="2">
    <source>
        <dbReference type="EMBL" id="HHJ52504.1"/>
    </source>
</evidence>
<organism evidence="2">
    <name type="scientific">Caldithrix abyssi</name>
    <dbReference type="NCBI Taxonomy" id="187145"/>
    <lineage>
        <taxon>Bacteria</taxon>
        <taxon>Pseudomonadati</taxon>
        <taxon>Calditrichota</taxon>
        <taxon>Calditrichia</taxon>
        <taxon>Calditrichales</taxon>
        <taxon>Calditrichaceae</taxon>
        <taxon>Caldithrix</taxon>
    </lineage>
</organism>
<dbReference type="Proteomes" id="UP000886124">
    <property type="component" value="Unassembled WGS sequence"/>
</dbReference>
<dbReference type="PANTHER" id="PTHR42695">
    <property type="entry name" value="GLUTAMINE AMIDOTRANSFERASE YLR126C-RELATED"/>
    <property type="match status" value="1"/>
</dbReference>
<evidence type="ECO:0000259" key="1">
    <source>
        <dbReference type="Pfam" id="PF00117"/>
    </source>
</evidence>
<keyword evidence="2" id="KW-0315">Glutamine amidotransferase</keyword>
<dbReference type="InterPro" id="IPR044992">
    <property type="entry name" value="ChyE-like"/>
</dbReference>
<dbReference type="PROSITE" id="PS51273">
    <property type="entry name" value="GATASE_TYPE_1"/>
    <property type="match status" value="1"/>
</dbReference>
<dbReference type="CDD" id="cd01741">
    <property type="entry name" value="GATase1_1"/>
    <property type="match status" value="1"/>
</dbReference>
<dbReference type="Gene3D" id="3.40.50.880">
    <property type="match status" value="1"/>
</dbReference>
<proteinExistence type="predicted"/>